<name>A0A117NIB8_PICGL</name>
<dbReference type="AlphaFoldDB" id="A0A117NIB8"/>
<protein>
    <submittedName>
        <fullName evidence="1">Uncharacterized protein</fullName>
    </submittedName>
</protein>
<proteinExistence type="predicted"/>
<sequence>MLCQCFIGRFQRVSMAFTKGLRFRLQFQFRVEPESTPKASASSRFVGFDSYLKVTLASRK</sequence>
<geneLocation type="mitochondrion" evidence="1"/>
<dbReference type="EMBL" id="LKAM01000002">
    <property type="protein sequence ID" value="KUM49715.1"/>
    <property type="molecule type" value="Genomic_DNA"/>
</dbReference>
<keyword evidence="1" id="KW-0496">Mitochondrion</keyword>
<accession>A0A117NIB8</accession>
<gene>
    <name evidence="1" type="ORF">ABT39_MTgene2942</name>
</gene>
<evidence type="ECO:0000313" key="1">
    <source>
        <dbReference type="EMBL" id="KUM49715.1"/>
    </source>
</evidence>
<organism evidence="1">
    <name type="scientific">Picea glauca</name>
    <name type="common">White spruce</name>
    <name type="synonym">Pinus glauca</name>
    <dbReference type="NCBI Taxonomy" id="3330"/>
    <lineage>
        <taxon>Eukaryota</taxon>
        <taxon>Viridiplantae</taxon>
        <taxon>Streptophyta</taxon>
        <taxon>Embryophyta</taxon>
        <taxon>Tracheophyta</taxon>
        <taxon>Spermatophyta</taxon>
        <taxon>Pinopsida</taxon>
        <taxon>Pinidae</taxon>
        <taxon>Conifers I</taxon>
        <taxon>Pinales</taxon>
        <taxon>Pinaceae</taxon>
        <taxon>Picea</taxon>
    </lineage>
</organism>
<comment type="caution">
    <text evidence="1">The sequence shown here is derived from an EMBL/GenBank/DDBJ whole genome shotgun (WGS) entry which is preliminary data.</text>
</comment>
<reference evidence="1" key="1">
    <citation type="journal article" date="2015" name="Genome Biol. Evol.">
        <title>Organellar Genomes of White Spruce (Picea glauca): Assembly and Annotation.</title>
        <authorList>
            <person name="Jackman S.D."/>
            <person name="Warren R.L."/>
            <person name="Gibb E.A."/>
            <person name="Vandervalk B.P."/>
            <person name="Mohamadi H."/>
            <person name="Chu J."/>
            <person name="Raymond A."/>
            <person name="Pleasance S."/>
            <person name="Coope R."/>
            <person name="Wildung M.R."/>
            <person name="Ritland C.E."/>
            <person name="Bousquet J."/>
            <person name="Jones S.J."/>
            <person name="Bohlmann J."/>
            <person name="Birol I."/>
        </authorList>
    </citation>
    <scope>NUCLEOTIDE SEQUENCE [LARGE SCALE GENOMIC DNA]</scope>
    <source>
        <tissue evidence="1">Flushing bud</tissue>
    </source>
</reference>